<keyword evidence="3" id="KW-0472">Membrane</keyword>
<evidence type="ECO:0000256" key="2">
    <source>
        <dbReference type="ARBA" id="ARBA00023319"/>
    </source>
</evidence>
<sequence>MSFPSFPSVQWKREFDCYYAELCAIISNLHYAAIQLSSIKFHQNPKKITKWHEQLYDAISNPGNTRLLKAETNEGKPKVVNEMLIPRYSTTALMCEPVFTGTNSQAQWYHNGIIVANVSSTSNAVLHDCTYNPDQAIPDVGFLIITNISIEDEGDYWCRRIDNREEGEIARIIVAFVEPFPSNSRPTFHPTLAHFGQHVTADCPKTKAVPSPTYTWFLNGEVVNLSNKRIVQNSNGSLQIQRFLSQDIGVYECVVRNFAGRTSAKTYMDAIPLISNDIFDGTIFTSVCQSIFRSGLPWFLIGCLTISGAMLSYLTCAVLLARSSYWSRISLSSNLFFQIRPNFAPGFRKVVAPVTDVHRYVHINVPDQYTV</sequence>
<name>A0A1I8EZL0_WUCBA</name>
<organism evidence="5">
    <name type="scientific">Wuchereria bancrofti</name>
    <dbReference type="NCBI Taxonomy" id="6293"/>
    <lineage>
        <taxon>Eukaryota</taxon>
        <taxon>Metazoa</taxon>
        <taxon>Ecdysozoa</taxon>
        <taxon>Nematoda</taxon>
        <taxon>Chromadorea</taxon>
        <taxon>Rhabditida</taxon>
        <taxon>Spirurina</taxon>
        <taxon>Spiruromorpha</taxon>
        <taxon>Filarioidea</taxon>
        <taxon>Onchocercidae</taxon>
        <taxon>Wuchereria</taxon>
    </lineage>
</organism>
<dbReference type="CDD" id="cd00096">
    <property type="entry name" value="Ig"/>
    <property type="match status" value="1"/>
</dbReference>
<dbReference type="Pfam" id="PF13927">
    <property type="entry name" value="Ig_3"/>
    <property type="match status" value="1"/>
</dbReference>
<dbReference type="InterPro" id="IPR003599">
    <property type="entry name" value="Ig_sub"/>
</dbReference>
<feature type="domain" description="Ig-like" evidence="4">
    <location>
        <begin position="186"/>
        <end position="269"/>
    </location>
</feature>
<evidence type="ECO:0000313" key="5">
    <source>
        <dbReference type="WBParaSite" id="maker-PairedContig_833-snap-gene-1.15-mRNA-1"/>
    </source>
</evidence>
<keyword evidence="3" id="KW-0812">Transmembrane</keyword>
<reference evidence="5" key="1">
    <citation type="submission" date="2016-11" db="UniProtKB">
        <authorList>
            <consortium name="WormBaseParasite"/>
        </authorList>
    </citation>
    <scope>IDENTIFICATION</scope>
    <source>
        <strain evidence="5">pt0022</strain>
    </source>
</reference>
<dbReference type="GO" id="GO:0007156">
    <property type="term" value="P:homophilic cell adhesion via plasma membrane adhesion molecules"/>
    <property type="evidence" value="ECO:0007669"/>
    <property type="project" value="TreeGrafter"/>
</dbReference>
<dbReference type="AlphaFoldDB" id="A0A1I8EZL0"/>
<dbReference type="GO" id="GO:0098632">
    <property type="term" value="F:cell-cell adhesion mediator activity"/>
    <property type="evidence" value="ECO:0007669"/>
    <property type="project" value="TreeGrafter"/>
</dbReference>
<dbReference type="PROSITE" id="PS50835">
    <property type="entry name" value="IG_LIKE"/>
    <property type="match status" value="2"/>
</dbReference>
<dbReference type="GO" id="GO:0005886">
    <property type="term" value="C:plasma membrane"/>
    <property type="evidence" value="ECO:0007669"/>
    <property type="project" value="TreeGrafter"/>
</dbReference>
<dbReference type="InterPro" id="IPR013783">
    <property type="entry name" value="Ig-like_fold"/>
</dbReference>
<feature type="domain" description="Ig-like" evidence="4">
    <location>
        <begin position="77"/>
        <end position="170"/>
    </location>
</feature>
<dbReference type="InterPro" id="IPR003598">
    <property type="entry name" value="Ig_sub2"/>
</dbReference>
<dbReference type="PANTHER" id="PTHR10075">
    <property type="entry name" value="BASIGIN RELATED"/>
    <property type="match status" value="1"/>
</dbReference>
<dbReference type="WBParaSite" id="maker-PairedContig_833-snap-gene-1.15-mRNA-1">
    <property type="protein sequence ID" value="maker-PairedContig_833-snap-gene-1.15-mRNA-1"/>
    <property type="gene ID" value="maker-PairedContig_833-snap-gene-1.15"/>
</dbReference>
<dbReference type="SMART" id="SM00408">
    <property type="entry name" value="IGc2"/>
    <property type="match status" value="2"/>
</dbReference>
<dbReference type="GO" id="GO:0007411">
    <property type="term" value="P:axon guidance"/>
    <property type="evidence" value="ECO:0007669"/>
    <property type="project" value="TreeGrafter"/>
</dbReference>
<dbReference type="GO" id="GO:0070593">
    <property type="term" value="P:dendrite self-avoidance"/>
    <property type="evidence" value="ECO:0007669"/>
    <property type="project" value="TreeGrafter"/>
</dbReference>
<evidence type="ECO:0000256" key="1">
    <source>
        <dbReference type="ARBA" id="ARBA00022737"/>
    </source>
</evidence>
<accession>A0A1I8EZL0</accession>
<evidence type="ECO:0000259" key="4">
    <source>
        <dbReference type="PROSITE" id="PS50835"/>
    </source>
</evidence>
<proteinExistence type="predicted"/>
<keyword evidence="3" id="KW-1133">Transmembrane helix</keyword>
<dbReference type="PANTHER" id="PTHR10075:SF101">
    <property type="entry name" value="ZWEI IG DOMAIN PROTEIN ZIG-3"/>
    <property type="match status" value="1"/>
</dbReference>
<dbReference type="STRING" id="6293.A0A1I8EZL0"/>
<dbReference type="Gene3D" id="2.60.40.10">
    <property type="entry name" value="Immunoglobulins"/>
    <property type="match status" value="2"/>
</dbReference>
<keyword evidence="1" id="KW-0677">Repeat</keyword>
<dbReference type="InterPro" id="IPR036179">
    <property type="entry name" value="Ig-like_dom_sf"/>
</dbReference>
<dbReference type="SUPFAM" id="SSF48726">
    <property type="entry name" value="Immunoglobulin"/>
    <property type="match status" value="1"/>
</dbReference>
<keyword evidence="2" id="KW-0393">Immunoglobulin domain</keyword>
<dbReference type="InterPro" id="IPR007110">
    <property type="entry name" value="Ig-like_dom"/>
</dbReference>
<dbReference type="GO" id="GO:0030424">
    <property type="term" value="C:axon"/>
    <property type="evidence" value="ECO:0007669"/>
    <property type="project" value="TreeGrafter"/>
</dbReference>
<protein>
    <submittedName>
        <fullName evidence="5">Immunoglobulin domain-containing protein</fullName>
    </submittedName>
</protein>
<evidence type="ECO:0000256" key="3">
    <source>
        <dbReference type="SAM" id="Phobius"/>
    </source>
</evidence>
<feature type="transmembrane region" description="Helical" evidence="3">
    <location>
        <begin position="296"/>
        <end position="321"/>
    </location>
</feature>
<dbReference type="SMART" id="SM00409">
    <property type="entry name" value="IG"/>
    <property type="match status" value="2"/>
</dbReference>